<dbReference type="PROSITE" id="PS51257">
    <property type="entry name" value="PROKAR_LIPOPROTEIN"/>
    <property type="match status" value="1"/>
</dbReference>
<dbReference type="STRING" id="1118202.SAMN05443429_10162"/>
<dbReference type="Proteomes" id="UP000184335">
    <property type="component" value="Unassembled WGS sequence"/>
</dbReference>
<dbReference type="Gene3D" id="2.160.20.10">
    <property type="entry name" value="Single-stranded right-handed beta-helix, Pectin lyase-like"/>
    <property type="match status" value="1"/>
</dbReference>
<dbReference type="EMBL" id="FQYI01000001">
    <property type="protein sequence ID" value="SHI29551.1"/>
    <property type="molecule type" value="Genomic_DNA"/>
</dbReference>
<reference evidence="1 2" key="1">
    <citation type="submission" date="2016-11" db="EMBL/GenBank/DDBJ databases">
        <authorList>
            <person name="Jaros S."/>
            <person name="Januszkiewicz K."/>
            <person name="Wedrychowicz H."/>
        </authorList>
    </citation>
    <scope>NUCLEOTIDE SEQUENCE [LARGE SCALE GENOMIC DNA]</scope>
    <source>
        <strain evidence="1 2">DSM 25479</strain>
    </source>
</reference>
<dbReference type="OrthoDB" id="974660at2"/>
<dbReference type="SUPFAM" id="SSF51126">
    <property type="entry name" value="Pectin lyase-like"/>
    <property type="match status" value="1"/>
</dbReference>
<dbReference type="InterPro" id="IPR012334">
    <property type="entry name" value="Pectin_lyas_fold"/>
</dbReference>
<accession>A0A1M5ZZ69</accession>
<evidence type="ECO:0000313" key="1">
    <source>
        <dbReference type="EMBL" id="SHI29551.1"/>
    </source>
</evidence>
<keyword evidence="2" id="KW-1185">Reference proteome</keyword>
<name>A0A1M5ZZ69_9FLAO</name>
<dbReference type="InterPro" id="IPR011050">
    <property type="entry name" value="Pectin_lyase_fold/virulence"/>
</dbReference>
<dbReference type="AlphaFoldDB" id="A0A1M5ZZ69"/>
<sequence>MKILRYTLLAASLGFMSCEDANHDVDLSEINSSSAGVSGEVSGTWTRNSVVKVSGDIVIPAGKRLVIEEGCTVEMDAEAKPEFIVLGNLYVKGTEENPVRITTVKELRTPDSWGKNWGGILCGQSAEEVLLEHAIIEYGGASTTQSSLSVKLGLYKAAAGKDLPAIWFSNSNGKLVLKNSIIKNFFVHSSYFDGGQLIITGNKFYTTGKSGGEGVYINSGTLADVSYNLFYSNNTNAMKLSNAGDRSPQAHVVAYNNTILNTGWRKPSIKGGSIWLEQTVHAEIYNTLFVNTRFGVKEDTKKPKDARSTIANNLYYGHNAEAVKGFTPNGKDQVGGVNDILDTKTPGANDPKFVNYPLNTDMYNAVFNPEWDFRLMPGSPAIGKGKTNITKNFPKGLVMDGITYESPAPSATIGAYGVK</sequence>
<evidence type="ECO:0000313" key="2">
    <source>
        <dbReference type="Proteomes" id="UP000184335"/>
    </source>
</evidence>
<dbReference type="RefSeq" id="WP_073177232.1">
    <property type="nucleotide sequence ID" value="NZ_FQYI01000001.1"/>
</dbReference>
<organism evidence="1 2">
    <name type="scientific">Cruoricaptor ignavus</name>
    <dbReference type="NCBI Taxonomy" id="1118202"/>
    <lineage>
        <taxon>Bacteria</taxon>
        <taxon>Pseudomonadati</taxon>
        <taxon>Bacteroidota</taxon>
        <taxon>Flavobacteriia</taxon>
        <taxon>Flavobacteriales</taxon>
        <taxon>Weeksellaceae</taxon>
        <taxon>Cruoricaptor</taxon>
    </lineage>
</organism>
<protein>
    <submittedName>
        <fullName evidence="1">Right handed beta helix region</fullName>
    </submittedName>
</protein>
<proteinExistence type="predicted"/>
<gene>
    <name evidence="1" type="ORF">SAMN05443429_10162</name>
</gene>